<evidence type="ECO:0000259" key="3">
    <source>
        <dbReference type="Pfam" id="PF03070"/>
    </source>
</evidence>
<proteinExistence type="predicted"/>
<dbReference type="EMBL" id="BTCM01000002">
    <property type="protein sequence ID" value="GMK54968.1"/>
    <property type="molecule type" value="Genomic_DNA"/>
</dbReference>
<dbReference type="InterPro" id="IPR016084">
    <property type="entry name" value="Haem_Oase-like_multi-hlx"/>
</dbReference>
<keyword evidence="5" id="KW-1185">Reference proteome</keyword>
<dbReference type="InterPro" id="IPR004305">
    <property type="entry name" value="Thiaminase-2/PQQC"/>
</dbReference>
<dbReference type="SUPFAM" id="SSF48613">
    <property type="entry name" value="Heme oxygenase-like"/>
    <property type="match status" value="1"/>
</dbReference>
<accession>A0AAD3YAE9</accession>
<dbReference type="InterPro" id="IPR026285">
    <property type="entry name" value="TenA_E"/>
</dbReference>
<comment type="caution">
    <text evidence="4">The sequence shown here is derived from an EMBL/GenBank/DDBJ whole genome shotgun (WGS) entry which is preliminary data.</text>
</comment>
<dbReference type="Proteomes" id="UP001222932">
    <property type="component" value="Unassembled WGS sequence"/>
</dbReference>
<reference evidence="4" key="2">
    <citation type="submission" date="2023-06" db="EMBL/GenBank/DDBJ databases">
        <authorList>
            <person name="Kobayashi Y."/>
            <person name="Kayamori A."/>
            <person name="Aoki K."/>
            <person name="Shiwa Y."/>
            <person name="Fujita N."/>
            <person name="Sugita T."/>
            <person name="Iwasaki W."/>
            <person name="Tanaka N."/>
            <person name="Takashima M."/>
        </authorList>
    </citation>
    <scope>NUCLEOTIDE SEQUENCE</scope>
    <source>
        <strain evidence="4">HIS016</strain>
    </source>
</reference>
<protein>
    <recommendedName>
        <fullName evidence="3">Thiaminase-2/PQQC domain-containing protein</fullName>
    </recommendedName>
</protein>
<feature type="domain" description="Thiaminase-2/PQQC" evidence="3">
    <location>
        <begin position="11"/>
        <end position="75"/>
    </location>
</feature>
<organism evidence="4 5">
    <name type="scientific">Cutaneotrichosporon spelunceum</name>
    <dbReference type="NCBI Taxonomy" id="1672016"/>
    <lineage>
        <taxon>Eukaryota</taxon>
        <taxon>Fungi</taxon>
        <taxon>Dikarya</taxon>
        <taxon>Basidiomycota</taxon>
        <taxon>Agaricomycotina</taxon>
        <taxon>Tremellomycetes</taxon>
        <taxon>Trichosporonales</taxon>
        <taxon>Trichosporonaceae</taxon>
        <taxon>Cutaneotrichosporon</taxon>
    </lineage>
</organism>
<evidence type="ECO:0000256" key="1">
    <source>
        <dbReference type="PIRSR" id="PIRSR003170-1"/>
    </source>
</evidence>
<dbReference type="Pfam" id="PF03070">
    <property type="entry name" value="TENA_THI-4"/>
    <property type="match status" value="2"/>
</dbReference>
<name>A0AAD3YAE9_9TREE</name>
<gene>
    <name evidence="4" type="ORF">CspeluHIS016_0200240</name>
</gene>
<feature type="active site" description="Proton donor" evidence="1">
    <location>
        <position position="217"/>
    </location>
</feature>
<dbReference type="PANTHER" id="PTHR43198:SF2">
    <property type="entry name" value="SI:CH1073-67J19.1-RELATED"/>
    <property type="match status" value="1"/>
</dbReference>
<dbReference type="GO" id="GO:0005829">
    <property type="term" value="C:cytosol"/>
    <property type="evidence" value="ECO:0007669"/>
    <property type="project" value="TreeGrafter"/>
</dbReference>
<feature type="binding site" evidence="2">
    <location>
        <position position="147"/>
    </location>
    <ligand>
        <name>substrate</name>
    </ligand>
</feature>
<evidence type="ECO:0000256" key="2">
    <source>
        <dbReference type="PIRSR" id="PIRSR003170-2"/>
    </source>
</evidence>
<dbReference type="CDD" id="cd19358">
    <property type="entry name" value="TenA_E_Spr0628-like"/>
    <property type="match status" value="1"/>
</dbReference>
<evidence type="ECO:0000313" key="4">
    <source>
        <dbReference type="EMBL" id="GMK54968.1"/>
    </source>
</evidence>
<evidence type="ECO:0000313" key="5">
    <source>
        <dbReference type="Proteomes" id="UP001222932"/>
    </source>
</evidence>
<dbReference type="Gene3D" id="1.20.910.10">
    <property type="entry name" value="Heme oxygenase-like"/>
    <property type="match status" value="1"/>
</dbReference>
<dbReference type="GO" id="GO:0006772">
    <property type="term" value="P:thiamine metabolic process"/>
    <property type="evidence" value="ECO:0007669"/>
    <property type="project" value="UniProtKB-ARBA"/>
</dbReference>
<feature type="binding site" evidence="2">
    <location>
        <position position="45"/>
    </location>
    <ligand>
        <name>substrate</name>
    </ligand>
</feature>
<dbReference type="InterPro" id="IPR050967">
    <property type="entry name" value="Thiamine_Salvage_TenA"/>
</dbReference>
<dbReference type="AlphaFoldDB" id="A0AAD3YAE9"/>
<feature type="binding site" evidence="2">
    <location>
        <position position="83"/>
    </location>
    <ligand>
        <name>substrate</name>
    </ligand>
</feature>
<feature type="domain" description="Thiaminase-2/PQQC" evidence="3">
    <location>
        <begin position="133"/>
        <end position="226"/>
    </location>
</feature>
<reference evidence="4" key="1">
    <citation type="journal article" date="2023" name="BMC Genomics">
        <title>Chromosome-level genome assemblies of Cutaneotrichosporon spp. (Trichosporonales, Basidiomycota) reveal imbalanced evolution between nucleotide sequences and chromosome synteny.</title>
        <authorList>
            <person name="Kobayashi Y."/>
            <person name="Kayamori A."/>
            <person name="Aoki K."/>
            <person name="Shiwa Y."/>
            <person name="Matsutani M."/>
            <person name="Fujita N."/>
            <person name="Sugita T."/>
            <person name="Iwasaki W."/>
            <person name="Tanaka N."/>
            <person name="Takashima M."/>
        </authorList>
    </citation>
    <scope>NUCLEOTIDE SEQUENCE</scope>
    <source>
        <strain evidence="4">HIS016</strain>
    </source>
</reference>
<dbReference type="PANTHER" id="PTHR43198">
    <property type="entry name" value="BIFUNCTIONAL TH2 PROTEIN"/>
    <property type="match status" value="1"/>
</dbReference>
<sequence>MARLSQELRNAHTDAWVASTSHRFVRDLWAGVVPDPVMRRYLSQDYLFVDAFVALMGAAVSHSDSAGARLTIARQLGMVANDEDGYFVRGLTRLDPDFKASAPPSSQDALVGHTAYTPHAATAGFLRLMDEARASYAAALTVLLVAEWLYLDWATPVPTPPTPADWLYAEWIELHRGPAFEAWVQLLRNEFDRVAAAADEETRKGMEELFARAVKLELEFFDAAYE</sequence>
<dbReference type="PIRSF" id="PIRSF003170">
    <property type="entry name" value="Pet18p"/>
    <property type="match status" value="1"/>
</dbReference>